<dbReference type="SMART" id="SM00257">
    <property type="entry name" value="LysM"/>
    <property type="match status" value="3"/>
</dbReference>
<dbReference type="PANTHER" id="PTHR33734:SF22">
    <property type="entry name" value="MEMBRANE-BOUND LYTIC MUREIN TRANSGLYCOSYLASE D"/>
    <property type="match status" value="1"/>
</dbReference>
<protein>
    <submittedName>
        <fullName evidence="2">LysM peptidoglycan-binding domain-containing protein</fullName>
    </submittedName>
</protein>
<evidence type="ECO:0000313" key="2">
    <source>
        <dbReference type="EMBL" id="RTR30839.1"/>
    </source>
</evidence>
<proteinExistence type="predicted"/>
<sequence>MRHSEDKAMQVPSFTHTFPRLFRPSLFPSLLTLSLLAAGQAQTVTVQPGDSLWSLSQRHGVSVEQLRAINGLTGNAIRAGQQLRLSGSSPAHASVNAAGVPTNPYTVRRGDTLSAIARRAGISVGDIRRANGLSGDALLAGQRLRIPVRPLPAALPTGQEVQVVYGYITVQPGQTLKSLAQQYRTTTGDLLDVNYLRSASVYPGQRLRVPKRVPVPVAPAPVAPPVSLHSRRPLGIPVQVVRVDLRHRNVLVAPVLPQGSRSARVSTLARQSGADAVINGSYFHPQTYAPAGDLVRSGQLISWGRIPAALAITPDNRAAITGGTGAASAQAWRGMETVVASGPRILVGGQIRQRHDPAFRDPAVFGRAARSAVGLSGNRDLFLVSTQSRLTTTEMAKVMRQLGAQNALLLDGGSSAGLAWGHQAVMDSVRSVAFGIGVYANYPGRRYVR</sequence>
<gene>
    <name evidence="2" type="ORF">EJ104_00885</name>
</gene>
<dbReference type="OrthoDB" id="60771at2"/>
<dbReference type="Pfam" id="PF01476">
    <property type="entry name" value="LysM"/>
    <property type="match status" value="3"/>
</dbReference>
<dbReference type="Proteomes" id="UP000277766">
    <property type="component" value="Unassembled WGS sequence"/>
</dbReference>
<dbReference type="AlphaFoldDB" id="A0A3S0IEP0"/>
<dbReference type="PROSITE" id="PS51782">
    <property type="entry name" value="LYSM"/>
    <property type="match status" value="3"/>
</dbReference>
<dbReference type="EMBL" id="RXPE01000001">
    <property type="protein sequence ID" value="RTR30839.1"/>
    <property type="molecule type" value="Genomic_DNA"/>
</dbReference>
<dbReference type="InterPro" id="IPR036779">
    <property type="entry name" value="LysM_dom_sf"/>
</dbReference>
<name>A0A3S0IEP0_9DEIO</name>
<feature type="domain" description="LysM" evidence="1">
    <location>
        <begin position="103"/>
        <end position="146"/>
    </location>
</feature>
<keyword evidence="3" id="KW-1185">Reference proteome</keyword>
<dbReference type="Pfam" id="PF09992">
    <property type="entry name" value="NAGPA"/>
    <property type="match status" value="1"/>
</dbReference>
<dbReference type="InterPro" id="IPR018711">
    <property type="entry name" value="NAGPA"/>
</dbReference>
<reference evidence="2 3" key="1">
    <citation type="submission" date="2018-12" db="EMBL/GenBank/DDBJ databases">
        <title>Deinococcus radiophilus ATCC 27603 genome sequencing and assembly.</title>
        <authorList>
            <person name="Maclea K.S."/>
            <person name="Maynard C.R."/>
        </authorList>
    </citation>
    <scope>NUCLEOTIDE SEQUENCE [LARGE SCALE GENOMIC DNA]</scope>
    <source>
        <strain evidence="2 3">ATCC 27603</strain>
    </source>
</reference>
<evidence type="ECO:0000313" key="3">
    <source>
        <dbReference type="Proteomes" id="UP000277766"/>
    </source>
</evidence>
<feature type="domain" description="LysM" evidence="1">
    <location>
        <begin position="166"/>
        <end position="209"/>
    </location>
</feature>
<dbReference type="Gene3D" id="3.10.350.10">
    <property type="entry name" value="LysM domain"/>
    <property type="match status" value="3"/>
</dbReference>
<dbReference type="InterPro" id="IPR018392">
    <property type="entry name" value="LysM"/>
</dbReference>
<organism evidence="2 3">
    <name type="scientific">Deinococcus radiophilus</name>
    <dbReference type="NCBI Taxonomy" id="32062"/>
    <lineage>
        <taxon>Bacteria</taxon>
        <taxon>Thermotogati</taxon>
        <taxon>Deinococcota</taxon>
        <taxon>Deinococci</taxon>
        <taxon>Deinococcales</taxon>
        <taxon>Deinococcaceae</taxon>
        <taxon>Deinococcus</taxon>
    </lineage>
</organism>
<dbReference type="CDD" id="cd00118">
    <property type="entry name" value="LysM"/>
    <property type="match status" value="2"/>
</dbReference>
<feature type="domain" description="LysM" evidence="1">
    <location>
        <begin position="42"/>
        <end position="85"/>
    </location>
</feature>
<dbReference type="GO" id="GO:0008932">
    <property type="term" value="F:lytic endotransglycosylase activity"/>
    <property type="evidence" value="ECO:0007669"/>
    <property type="project" value="TreeGrafter"/>
</dbReference>
<dbReference type="PANTHER" id="PTHR33734">
    <property type="entry name" value="LYSM DOMAIN-CONTAINING GPI-ANCHORED PROTEIN 2"/>
    <property type="match status" value="1"/>
</dbReference>
<evidence type="ECO:0000259" key="1">
    <source>
        <dbReference type="PROSITE" id="PS51782"/>
    </source>
</evidence>
<accession>A0A3S0IEP0</accession>
<dbReference type="SUPFAM" id="SSF54106">
    <property type="entry name" value="LysM domain"/>
    <property type="match status" value="3"/>
</dbReference>
<comment type="caution">
    <text evidence="2">The sequence shown here is derived from an EMBL/GenBank/DDBJ whole genome shotgun (WGS) entry which is preliminary data.</text>
</comment>
<dbReference type="RefSeq" id="WP_126350867.1">
    <property type="nucleotide sequence ID" value="NZ_CP086380.1"/>
</dbReference>